<dbReference type="EMBL" id="FSRM01000001">
    <property type="protein sequence ID" value="SIN93844.1"/>
    <property type="molecule type" value="Genomic_DNA"/>
</dbReference>
<organism evidence="1 2">
    <name type="scientific">Paraburkholderia phenazinium</name>
    <dbReference type="NCBI Taxonomy" id="60549"/>
    <lineage>
        <taxon>Bacteria</taxon>
        <taxon>Pseudomonadati</taxon>
        <taxon>Pseudomonadota</taxon>
        <taxon>Betaproteobacteria</taxon>
        <taxon>Burkholderiales</taxon>
        <taxon>Burkholderiaceae</taxon>
        <taxon>Paraburkholderia</taxon>
    </lineage>
</organism>
<gene>
    <name evidence="1" type="ORF">SAMN05444168_1515</name>
</gene>
<accession>A0A1N6FF62</accession>
<evidence type="ECO:0008006" key="3">
    <source>
        <dbReference type="Google" id="ProtNLM"/>
    </source>
</evidence>
<evidence type="ECO:0000313" key="1">
    <source>
        <dbReference type="EMBL" id="SIN93844.1"/>
    </source>
</evidence>
<sequence>MVWREVVLIGRSPAFRMNIDFARLARWPALLGNFVSRQFFRVKGALIAQLPLVAIAPVTATAWRVQALFDSGARWRGAERCEFARGVAGSAPLDTGSVATTGVRERLIDQRIYFGRLLRGTEAWPDLQTVANELANQIRRLQAASPGKPIFVSPFHYVSQYANIYVIDEMRELLGLASIAVVSGVPRNIYGEDHAQIPGVQVLYTYGEDNRNGLGLRLARALKRSGVAVLFADVPPYALHRFPMETVGVSMFGRAARIHNGVFRLGTQFDALLLPFYLRFERGRFRGELLPPVSLTHPDAPQQLAGYIEKALTDNCEHSLVVGHPSMYGFAASK</sequence>
<name>A0A1N6FF62_9BURK</name>
<evidence type="ECO:0000313" key="2">
    <source>
        <dbReference type="Proteomes" id="UP000184693"/>
    </source>
</evidence>
<dbReference type="Proteomes" id="UP000184693">
    <property type="component" value="Unassembled WGS sequence"/>
</dbReference>
<dbReference type="AlphaFoldDB" id="A0A1N6FF62"/>
<proteinExistence type="predicted"/>
<reference evidence="1 2" key="1">
    <citation type="submission" date="2016-11" db="EMBL/GenBank/DDBJ databases">
        <authorList>
            <person name="Jaros S."/>
            <person name="Januszkiewicz K."/>
            <person name="Wedrychowicz H."/>
        </authorList>
    </citation>
    <scope>NUCLEOTIDE SEQUENCE [LARGE SCALE GENOMIC DNA]</scope>
    <source>
        <strain evidence="1 2">GAS86</strain>
    </source>
</reference>
<protein>
    <recommendedName>
        <fullName evidence="3">Lauroyl/myristoyl acyltransferase</fullName>
    </recommendedName>
</protein>